<feature type="domain" description="Response regulatory" evidence="4">
    <location>
        <begin position="6"/>
        <end position="125"/>
    </location>
</feature>
<comment type="caution">
    <text evidence="5">The sequence shown here is derived from an EMBL/GenBank/DDBJ whole genome shotgun (WGS) entry which is preliminary data.</text>
</comment>
<dbReference type="InterPro" id="IPR001789">
    <property type="entry name" value="Sig_transdc_resp-reg_receiver"/>
</dbReference>
<dbReference type="PRINTS" id="PR00038">
    <property type="entry name" value="HTHLUXR"/>
</dbReference>
<protein>
    <submittedName>
        <fullName evidence="5">Response regulator</fullName>
    </submittedName>
</protein>
<dbReference type="RefSeq" id="WP_379712538.1">
    <property type="nucleotide sequence ID" value="NZ_JBHTBS010000005.1"/>
</dbReference>
<dbReference type="SUPFAM" id="SSF52172">
    <property type="entry name" value="CheY-like"/>
    <property type="match status" value="1"/>
</dbReference>
<reference evidence="6" key="1">
    <citation type="journal article" date="2019" name="Int. J. Syst. Evol. Microbiol.">
        <title>The Global Catalogue of Microorganisms (GCM) 10K type strain sequencing project: providing services to taxonomists for standard genome sequencing and annotation.</title>
        <authorList>
            <consortium name="The Broad Institute Genomics Platform"/>
            <consortium name="The Broad Institute Genome Sequencing Center for Infectious Disease"/>
            <person name="Wu L."/>
            <person name="Ma J."/>
        </authorList>
    </citation>
    <scope>NUCLEOTIDE SEQUENCE [LARGE SCALE GENOMIC DNA]</scope>
    <source>
        <strain evidence="6">CGMCC 4.1467</strain>
    </source>
</reference>
<dbReference type="InterPro" id="IPR011006">
    <property type="entry name" value="CheY-like_superfamily"/>
</dbReference>
<dbReference type="EMBL" id="JBHTBS010000005">
    <property type="protein sequence ID" value="MFC7337851.1"/>
    <property type="molecule type" value="Genomic_DNA"/>
</dbReference>
<dbReference type="PANTHER" id="PTHR43214">
    <property type="entry name" value="TWO-COMPONENT RESPONSE REGULATOR"/>
    <property type="match status" value="1"/>
</dbReference>
<dbReference type="PROSITE" id="PS50110">
    <property type="entry name" value="RESPONSE_REGULATORY"/>
    <property type="match status" value="1"/>
</dbReference>
<organism evidence="5 6">
    <name type="scientific">Haloferula chungangensis</name>
    <dbReference type="NCBI Taxonomy" id="1048331"/>
    <lineage>
        <taxon>Bacteria</taxon>
        <taxon>Pseudomonadati</taxon>
        <taxon>Verrucomicrobiota</taxon>
        <taxon>Verrucomicrobiia</taxon>
        <taxon>Verrucomicrobiales</taxon>
        <taxon>Verrucomicrobiaceae</taxon>
        <taxon>Haloferula</taxon>
    </lineage>
</organism>
<dbReference type="Proteomes" id="UP001596472">
    <property type="component" value="Unassembled WGS sequence"/>
</dbReference>
<accession>A0ABW2L9S7</accession>
<dbReference type="CDD" id="cd06170">
    <property type="entry name" value="LuxR_C_like"/>
    <property type="match status" value="1"/>
</dbReference>
<feature type="domain" description="HTH luxR-type" evidence="3">
    <location>
        <begin position="148"/>
        <end position="213"/>
    </location>
</feature>
<evidence type="ECO:0000259" key="3">
    <source>
        <dbReference type="PROSITE" id="PS50043"/>
    </source>
</evidence>
<dbReference type="Pfam" id="PF00196">
    <property type="entry name" value="GerE"/>
    <property type="match status" value="1"/>
</dbReference>
<dbReference type="SUPFAM" id="SSF46894">
    <property type="entry name" value="C-terminal effector domain of the bipartite response regulators"/>
    <property type="match status" value="1"/>
</dbReference>
<proteinExistence type="predicted"/>
<feature type="modified residue" description="4-aspartylphosphate" evidence="2">
    <location>
        <position position="60"/>
    </location>
</feature>
<dbReference type="PROSITE" id="PS50043">
    <property type="entry name" value="HTH_LUXR_2"/>
    <property type="match status" value="1"/>
</dbReference>
<evidence type="ECO:0000313" key="5">
    <source>
        <dbReference type="EMBL" id="MFC7337851.1"/>
    </source>
</evidence>
<evidence type="ECO:0000256" key="1">
    <source>
        <dbReference type="ARBA" id="ARBA00023125"/>
    </source>
</evidence>
<dbReference type="InterPro" id="IPR016032">
    <property type="entry name" value="Sig_transdc_resp-reg_C-effctor"/>
</dbReference>
<dbReference type="Pfam" id="PF00072">
    <property type="entry name" value="Response_reg"/>
    <property type="match status" value="1"/>
</dbReference>
<dbReference type="InterPro" id="IPR039420">
    <property type="entry name" value="WalR-like"/>
</dbReference>
<dbReference type="SMART" id="SM00448">
    <property type="entry name" value="REC"/>
    <property type="match status" value="1"/>
</dbReference>
<gene>
    <name evidence="5" type="ORF">ACFQY0_11735</name>
</gene>
<dbReference type="CDD" id="cd00156">
    <property type="entry name" value="REC"/>
    <property type="match status" value="1"/>
</dbReference>
<evidence type="ECO:0000256" key="2">
    <source>
        <dbReference type="PROSITE-ProRule" id="PRU00169"/>
    </source>
</evidence>
<evidence type="ECO:0000259" key="4">
    <source>
        <dbReference type="PROSITE" id="PS50110"/>
    </source>
</evidence>
<dbReference type="InterPro" id="IPR000792">
    <property type="entry name" value="Tscrpt_reg_LuxR_C"/>
</dbReference>
<keyword evidence="2" id="KW-0597">Phosphoprotein</keyword>
<name>A0ABW2L9S7_9BACT</name>
<keyword evidence="1" id="KW-0238">DNA-binding</keyword>
<dbReference type="PANTHER" id="PTHR43214:SF42">
    <property type="entry name" value="TRANSCRIPTIONAL REGULATORY PROTEIN DESR"/>
    <property type="match status" value="1"/>
</dbReference>
<dbReference type="Gene3D" id="3.40.50.2300">
    <property type="match status" value="1"/>
</dbReference>
<dbReference type="SMART" id="SM00421">
    <property type="entry name" value="HTH_LUXR"/>
    <property type="match status" value="1"/>
</dbReference>
<evidence type="ECO:0000313" key="6">
    <source>
        <dbReference type="Proteomes" id="UP001596472"/>
    </source>
</evidence>
<keyword evidence="6" id="KW-1185">Reference proteome</keyword>
<sequence length="215" mass="23403">MAGKIRILIIEDNRQYTDSLKHMIRMSTHLEFVAAFPSAESYINEAAATAALNFDIVLLDVHLPEKNGLQLIPTLQANSPACNILVLTQDSDFRTTLEAVRLGASGYLLKSAPIASIRETIAEIHEGGCIIDPQLSRIVLRALAGSPSQEDDGVLSSREQEVLKLLSMGYVKKEVAEQLGIGYRTVAQHTENIYQKLQVPNIAAAVAAAIRKGII</sequence>